<dbReference type="InterPro" id="IPR011050">
    <property type="entry name" value="Pectin_lyase_fold/virulence"/>
</dbReference>
<feature type="compositionally biased region" description="Pro residues" evidence="1">
    <location>
        <begin position="170"/>
        <end position="200"/>
    </location>
</feature>
<dbReference type="AlphaFoldDB" id="A0A1F6NUK4"/>
<dbReference type="InterPro" id="IPR006626">
    <property type="entry name" value="PbH1"/>
</dbReference>
<dbReference type="SUPFAM" id="SSF51126">
    <property type="entry name" value="Pectin lyase-like"/>
    <property type="match status" value="1"/>
</dbReference>
<accession>A0A1F6NUK4</accession>
<dbReference type="EMBL" id="MFQZ01000010">
    <property type="protein sequence ID" value="OGH87609.1"/>
    <property type="molecule type" value="Genomic_DNA"/>
</dbReference>
<dbReference type="Gene3D" id="2.160.20.10">
    <property type="entry name" value="Single-stranded right-handed beta-helix, Pectin lyase-like"/>
    <property type="match status" value="1"/>
</dbReference>
<feature type="region of interest" description="Disordered" evidence="1">
    <location>
        <begin position="156"/>
        <end position="207"/>
    </location>
</feature>
<dbReference type="SMART" id="SM00710">
    <property type="entry name" value="PbH1"/>
    <property type="match status" value="3"/>
</dbReference>
<evidence type="ECO:0000313" key="3">
    <source>
        <dbReference type="Proteomes" id="UP000177907"/>
    </source>
</evidence>
<evidence type="ECO:0008006" key="4">
    <source>
        <dbReference type="Google" id="ProtNLM"/>
    </source>
</evidence>
<protein>
    <recommendedName>
        <fullName evidence="4">Right handed beta helix domain-containing protein</fullName>
    </recommendedName>
</protein>
<evidence type="ECO:0000256" key="1">
    <source>
        <dbReference type="SAM" id="MobiDB-lite"/>
    </source>
</evidence>
<dbReference type="InterPro" id="IPR012334">
    <property type="entry name" value="Pectin_lyas_fold"/>
</dbReference>
<dbReference type="InterPro" id="IPR059226">
    <property type="entry name" value="Choice_anch_Q_dom"/>
</dbReference>
<name>A0A1F6NUK4_9BACT</name>
<dbReference type="NCBIfam" id="NF041518">
    <property type="entry name" value="choice_anch_Q"/>
    <property type="match status" value="1"/>
</dbReference>
<proteinExistence type="predicted"/>
<comment type="caution">
    <text evidence="2">The sequence shown here is derived from an EMBL/GenBank/DDBJ whole genome shotgun (WGS) entry which is preliminary data.</text>
</comment>
<dbReference type="STRING" id="1798704.A3J93_03740"/>
<gene>
    <name evidence="2" type="ORF">A3J93_03740</name>
</gene>
<evidence type="ECO:0000313" key="2">
    <source>
        <dbReference type="EMBL" id="OGH87609.1"/>
    </source>
</evidence>
<reference evidence="2 3" key="1">
    <citation type="journal article" date="2016" name="Nat. Commun.">
        <title>Thousands of microbial genomes shed light on interconnected biogeochemical processes in an aquifer system.</title>
        <authorList>
            <person name="Anantharaman K."/>
            <person name="Brown C.T."/>
            <person name="Hug L.A."/>
            <person name="Sharon I."/>
            <person name="Castelle C.J."/>
            <person name="Probst A.J."/>
            <person name="Thomas B.C."/>
            <person name="Singh A."/>
            <person name="Wilkins M.J."/>
            <person name="Karaoz U."/>
            <person name="Brodie E.L."/>
            <person name="Williams K.H."/>
            <person name="Hubbard S.S."/>
            <person name="Banfield J.F."/>
        </authorList>
    </citation>
    <scope>NUCLEOTIDE SEQUENCE [LARGE SCALE GENOMIC DNA]</scope>
</reference>
<dbReference type="Proteomes" id="UP000177907">
    <property type="component" value="Unassembled WGS sequence"/>
</dbReference>
<organism evidence="2 3">
    <name type="scientific">Candidatus Magasanikbacteria bacterium RIFOXYC2_FULL_42_28</name>
    <dbReference type="NCBI Taxonomy" id="1798704"/>
    <lineage>
        <taxon>Bacteria</taxon>
        <taxon>Candidatus Magasanikiibacteriota</taxon>
    </lineage>
</organism>
<sequence>MFKHKINLILVGAVITVLVFLFIKHSSLTNTGSVQAQTIGAPDKPLMIQTVIKKIDTANKVITIPKTKDGRDKIIYKDKTPVLAISGTKLVPAKSANLKTDSKVVVFVGFHPTRPEYYLGGLIIITNFPEKILKNATAPVAPKKITTKIAKVVAPKSTAKPNPASTPASVPAPAPTPTPTPPLPPAPAPTPTPTPNPPTPVLASSACAALPPPTGATVTVSNWKELRTAVKNANDNSGNVTILLNDGEYLAEHFLFIYQNNVTIRSASGDRNKVLIKSPKMKGGASHIFGVIGDNVTIADMSIGQVANHVIQVFGEKDADNLLVHNVRLFDAYEQLLKVSVDNKHKEIKSENSIVECSLFEYTAGIGPQNYIGGIDAHNSVNWIIRGNTFKNIRSPNSTIAEYAIHFWNDSEGTLVERNTIINSDRGIGFGLSNRHTGGIIRNNMIYHNATAGDVGIGLWNAPDAKVYNNTIFMENNYWAAIEYRFADTKNVEIYNNLVNKSIAKRDNGSADLSNNHSQATADMFVDYQSGNLRLKQNIAGVVDAGKTIGAVTNDIDGQTRPQGSAYDIGADEWK</sequence>